<keyword evidence="4 6" id="KW-1133">Transmembrane helix</keyword>
<dbReference type="Gene3D" id="1.20.1250.20">
    <property type="entry name" value="MFS general substrate transporter like domains"/>
    <property type="match status" value="3"/>
</dbReference>
<evidence type="ECO:0000256" key="6">
    <source>
        <dbReference type="SAM" id="Phobius"/>
    </source>
</evidence>
<evidence type="ECO:0000256" key="5">
    <source>
        <dbReference type="ARBA" id="ARBA00023136"/>
    </source>
</evidence>
<dbReference type="PANTHER" id="PTHR43702">
    <property type="entry name" value="L-FUCOSE-PROTON SYMPORTER"/>
    <property type="match status" value="1"/>
</dbReference>
<feature type="transmembrane region" description="Helical" evidence="6">
    <location>
        <begin position="44"/>
        <end position="64"/>
    </location>
</feature>
<gene>
    <name evidence="7" type="ORF">FRX97_04030</name>
</gene>
<name>A0A5C6V8I8_9FLAO</name>
<evidence type="ECO:0000256" key="4">
    <source>
        <dbReference type="ARBA" id="ARBA00022989"/>
    </source>
</evidence>
<evidence type="ECO:0000256" key="2">
    <source>
        <dbReference type="ARBA" id="ARBA00022475"/>
    </source>
</evidence>
<comment type="subcellular location">
    <subcellularLocation>
        <location evidence="1">Cell inner membrane</location>
        <topology evidence="1">Multi-pass membrane protein</topology>
    </subcellularLocation>
</comment>
<evidence type="ECO:0000256" key="3">
    <source>
        <dbReference type="ARBA" id="ARBA00022692"/>
    </source>
</evidence>
<dbReference type="EMBL" id="VORB01000003">
    <property type="protein sequence ID" value="TXC81693.1"/>
    <property type="molecule type" value="Genomic_DNA"/>
</dbReference>
<proteinExistence type="predicted"/>
<dbReference type="InterPro" id="IPR011701">
    <property type="entry name" value="MFS"/>
</dbReference>
<dbReference type="Pfam" id="PF07690">
    <property type="entry name" value="MFS_1"/>
    <property type="match status" value="1"/>
</dbReference>
<keyword evidence="2" id="KW-1003">Cell membrane</keyword>
<feature type="transmembrane region" description="Helical" evidence="6">
    <location>
        <begin position="144"/>
        <end position="168"/>
    </location>
</feature>
<dbReference type="AlphaFoldDB" id="A0A5C6V8I8"/>
<evidence type="ECO:0000313" key="7">
    <source>
        <dbReference type="EMBL" id="TXC81693.1"/>
    </source>
</evidence>
<keyword evidence="5 6" id="KW-0472">Membrane</keyword>
<dbReference type="PANTHER" id="PTHR43702:SF3">
    <property type="entry name" value="PROTEIN TSGA"/>
    <property type="match status" value="1"/>
</dbReference>
<comment type="caution">
    <text evidence="7">The sequence shown here is derived from an EMBL/GenBank/DDBJ whole genome shotgun (WGS) entry which is preliminary data.</text>
</comment>
<feature type="transmembrane region" description="Helical" evidence="6">
    <location>
        <begin position="111"/>
        <end position="132"/>
    </location>
</feature>
<feature type="transmembrane region" description="Helical" evidence="6">
    <location>
        <begin position="180"/>
        <end position="198"/>
    </location>
</feature>
<feature type="transmembrane region" description="Helical" evidence="6">
    <location>
        <begin position="318"/>
        <end position="335"/>
    </location>
</feature>
<dbReference type="Proteomes" id="UP000321168">
    <property type="component" value="Unassembled WGS sequence"/>
</dbReference>
<dbReference type="OrthoDB" id="9795150at2"/>
<feature type="transmembrane region" description="Helical" evidence="6">
    <location>
        <begin position="7"/>
        <end position="32"/>
    </location>
</feature>
<reference evidence="7 8" key="1">
    <citation type="submission" date="2019-08" db="EMBL/GenBank/DDBJ databases">
        <title>Genome of Luteibaculum oceani JCM 18817.</title>
        <authorList>
            <person name="Bowman J.P."/>
        </authorList>
    </citation>
    <scope>NUCLEOTIDE SEQUENCE [LARGE SCALE GENOMIC DNA]</scope>
    <source>
        <strain evidence="7 8">JCM 18817</strain>
    </source>
</reference>
<feature type="transmembrane region" description="Helical" evidence="6">
    <location>
        <begin position="401"/>
        <end position="420"/>
    </location>
</feature>
<dbReference type="InterPro" id="IPR050375">
    <property type="entry name" value="MFS_TsgA-like"/>
</dbReference>
<dbReference type="GO" id="GO:0005886">
    <property type="term" value="C:plasma membrane"/>
    <property type="evidence" value="ECO:0007669"/>
    <property type="project" value="UniProtKB-SubCell"/>
</dbReference>
<feature type="transmembrane region" description="Helical" evidence="6">
    <location>
        <begin position="260"/>
        <end position="278"/>
    </location>
</feature>
<evidence type="ECO:0000313" key="8">
    <source>
        <dbReference type="Proteomes" id="UP000321168"/>
    </source>
</evidence>
<feature type="transmembrane region" description="Helical" evidence="6">
    <location>
        <begin position="76"/>
        <end position="99"/>
    </location>
</feature>
<protein>
    <submittedName>
        <fullName evidence="7">Sugar MFS transporter</fullName>
    </submittedName>
</protein>
<feature type="transmembrane region" description="Helical" evidence="6">
    <location>
        <begin position="366"/>
        <end position="389"/>
    </location>
</feature>
<evidence type="ECO:0000256" key="1">
    <source>
        <dbReference type="ARBA" id="ARBA00004429"/>
    </source>
</evidence>
<feature type="transmembrane region" description="Helical" evidence="6">
    <location>
        <begin position="218"/>
        <end position="240"/>
    </location>
</feature>
<dbReference type="InterPro" id="IPR036259">
    <property type="entry name" value="MFS_trans_sf"/>
</dbReference>
<keyword evidence="3 6" id="KW-0812">Transmembrane</keyword>
<feature type="transmembrane region" description="Helical" evidence="6">
    <location>
        <begin position="290"/>
        <end position="312"/>
    </location>
</feature>
<feature type="transmembrane region" description="Helical" evidence="6">
    <location>
        <begin position="426"/>
        <end position="446"/>
    </location>
</feature>
<dbReference type="GO" id="GO:0022857">
    <property type="term" value="F:transmembrane transporter activity"/>
    <property type="evidence" value="ECO:0007669"/>
    <property type="project" value="InterPro"/>
</dbReference>
<keyword evidence="8" id="KW-1185">Reference proteome</keyword>
<feature type="transmembrane region" description="Helical" evidence="6">
    <location>
        <begin position="342"/>
        <end position="360"/>
    </location>
</feature>
<organism evidence="7 8">
    <name type="scientific">Luteibaculum oceani</name>
    <dbReference type="NCBI Taxonomy" id="1294296"/>
    <lineage>
        <taxon>Bacteria</taxon>
        <taxon>Pseudomonadati</taxon>
        <taxon>Bacteroidota</taxon>
        <taxon>Flavobacteriia</taxon>
        <taxon>Flavobacteriales</taxon>
        <taxon>Luteibaculaceae</taxon>
        <taxon>Luteibaculum</taxon>
    </lineage>
</organism>
<accession>A0A5C6V8I8</accession>
<dbReference type="SUPFAM" id="SSF103473">
    <property type="entry name" value="MFS general substrate transporter"/>
    <property type="match status" value="1"/>
</dbReference>
<sequence length="463" mass="49621">MASNNKALSTLITVFFFWGFVAASNTVLIGIFKENFNLSQFESQLVDLAFYGAYFIGSLIYFILSKTSGDPLNKIGYKRGLILGLVISALGSFCFIPAAKLGSYPLMLGGLFVVGLGFALQQIVANPFVIALGEAKTGSHRINLAGAINSLGTTIGPLLISYAIFGAITASVDVSISKVQIPYTILAVAFLLVGLFIYRSNLPEVKSETDTTKGLGALSYPQLIWGMVGIFVYVGTEVTIQSNLPALCKELSGLETKDSVHLISLYWGCLMVGRWAGSVQVFKPSAKWKYPLFIAAPFLAYALVVIVNLIKGSPIDDFLSFLPFIMGAILMFIATNNKPARTMFVFGLLGAACMTAGLIASGMMAAYFFIAGGLFCSVLWPCIFSLSLAGLGKYTTQGSSLLIMMILGGAIIPPIQGAIADNLDHIQASYMVPLIGFLILALYGSFVQKALVKQGIDYDQEIK</sequence>